<keyword evidence="5" id="KW-1185">Reference proteome</keyword>
<dbReference type="AlphaFoldDB" id="A0A0L7QN12"/>
<dbReference type="GO" id="GO:0070736">
    <property type="term" value="F:protein-glycine ligase activity, initiating"/>
    <property type="evidence" value="ECO:0007669"/>
    <property type="project" value="TreeGrafter"/>
</dbReference>
<proteinExistence type="predicted"/>
<protein>
    <submittedName>
        <fullName evidence="4">Tubulin monoglycylase TTLL3</fullName>
    </submittedName>
</protein>
<gene>
    <name evidence="4" type="ORF">WH47_09130</name>
</gene>
<sequence length="407" mass="46855">MAQRALVGQRENKPPVMTQVCREAVRGNGEWLDERVVKHSAARWITAKSEPGIESKLLERTRVWLWIIQIWHWVIQTDIGSFKLTLDHWWNQIQGLEDSKLCGGTKIRCLEDANASLREFQKFDGSERITDATKSMLQCPAVWDVRTVKDSTITEPTRETKASPSCCKFVPLIDVEKKESPMNPYNRADWTKMNAKWTLPDTDDNEISAVNSLPQLDCGAFPKSYMDACSCCPRDIFDKNDTPDAVNNYRSIAVKDDDCCKAHWTRKERYQKLKTKVGRAIKRHKVFLIRGEVPKLKEALEKRGWVQKYEATKTRTLAYGSVASLEARSLGDLTQPDGSLNEKAVIFALLRHKSPDFIWDCRNDFVDWHRGLSSNTILNRYQKPSVYTSKVNTVILLYETLVYPTYR</sequence>
<dbReference type="GO" id="GO:0060271">
    <property type="term" value="P:cilium assembly"/>
    <property type="evidence" value="ECO:0007669"/>
    <property type="project" value="TreeGrafter"/>
</dbReference>
<evidence type="ECO:0000313" key="5">
    <source>
        <dbReference type="Proteomes" id="UP000053825"/>
    </source>
</evidence>
<keyword evidence="2" id="KW-0547">Nucleotide-binding</keyword>
<dbReference type="GO" id="GO:0005930">
    <property type="term" value="C:axoneme"/>
    <property type="evidence" value="ECO:0007669"/>
    <property type="project" value="TreeGrafter"/>
</dbReference>
<dbReference type="Proteomes" id="UP000053825">
    <property type="component" value="Unassembled WGS sequence"/>
</dbReference>
<keyword evidence="3" id="KW-0067">ATP-binding</keyword>
<dbReference type="InterPro" id="IPR051437">
    <property type="entry name" value="TTLL_monoglycylase"/>
</dbReference>
<keyword evidence="1" id="KW-0436">Ligase</keyword>
<accession>A0A0L7QN12</accession>
<evidence type="ECO:0000256" key="1">
    <source>
        <dbReference type="ARBA" id="ARBA00022598"/>
    </source>
</evidence>
<organism evidence="4 5">
    <name type="scientific">Habropoda laboriosa</name>
    <dbReference type="NCBI Taxonomy" id="597456"/>
    <lineage>
        <taxon>Eukaryota</taxon>
        <taxon>Metazoa</taxon>
        <taxon>Ecdysozoa</taxon>
        <taxon>Arthropoda</taxon>
        <taxon>Hexapoda</taxon>
        <taxon>Insecta</taxon>
        <taxon>Pterygota</taxon>
        <taxon>Neoptera</taxon>
        <taxon>Endopterygota</taxon>
        <taxon>Hymenoptera</taxon>
        <taxon>Apocrita</taxon>
        <taxon>Aculeata</taxon>
        <taxon>Apoidea</taxon>
        <taxon>Anthophila</taxon>
        <taxon>Apidae</taxon>
        <taxon>Habropoda</taxon>
    </lineage>
</organism>
<dbReference type="PANTHER" id="PTHR45870:SF2">
    <property type="entry name" value="TUBULIN MONOGLYCYLASE TTLL3"/>
    <property type="match status" value="1"/>
</dbReference>
<dbReference type="STRING" id="597456.A0A0L7QN12"/>
<dbReference type="OrthoDB" id="202825at2759"/>
<dbReference type="EMBL" id="KQ414868">
    <property type="protein sequence ID" value="KOC59949.1"/>
    <property type="molecule type" value="Genomic_DNA"/>
</dbReference>
<dbReference type="PANTHER" id="PTHR45870">
    <property type="entry name" value="TUBULIN MONOGLYCYLASE TTLL3"/>
    <property type="match status" value="1"/>
</dbReference>
<dbReference type="GO" id="GO:0003341">
    <property type="term" value="P:cilium movement"/>
    <property type="evidence" value="ECO:0007669"/>
    <property type="project" value="TreeGrafter"/>
</dbReference>
<evidence type="ECO:0000313" key="4">
    <source>
        <dbReference type="EMBL" id="KOC59949.1"/>
    </source>
</evidence>
<name>A0A0L7QN12_9HYME</name>
<evidence type="ECO:0000256" key="3">
    <source>
        <dbReference type="ARBA" id="ARBA00022840"/>
    </source>
</evidence>
<evidence type="ECO:0000256" key="2">
    <source>
        <dbReference type="ARBA" id="ARBA00022741"/>
    </source>
</evidence>
<dbReference type="GO" id="GO:0015630">
    <property type="term" value="C:microtubule cytoskeleton"/>
    <property type="evidence" value="ECO:0007669"/>
    <property type="project" value="TreeGrafter"/>
</dbReference>
<reference evidence="4 5" key="1">
    <citation type="submission" date="2015-07" db="EMBL/GenBank/DDBJ databases">
        <title>The genome of Habropoda laboriosa.</title>
        <authorList>
            <person name="Pan H."/>
            <person name="Kapheim K."/>
        </authorList>
    </citation>
    <scope>NUCLEOTIDE SEQUENCE [LARGE SCALE GENOMIC DNA]</scope>
    <source>
        <strain evidence="4">0110345459</strain>
    </source>
</reference>
<dbReference type="GO" id="GO:0005524">
    <property type="term" value="F:ATP binding"/>
    <property type="evidence" value="ECO:0007669"/>
    <property type="project" value="UniProtKB-KW"/>
</dbReference>